<accession>A0A3B1B2A8</accession>
<dbReference type="PANTHER" id="PTHR33219:SF14">
    <property type="entry name" value="PROTEIN COFACTOR ASSEMBLY OF COMPLEX C SUBUNIT B CCB3, CHLOROPLASTIC-RELATED"/>
    <property type="match status" value="1"/>
</dbReference>
<keyword evidence="1" id="KW-0812">Transmembrane</keyword>
<dbReference type="GO" id="GO:0051301">
    <property type="term" value="P:cell division"/>
    <property type="evidence" value="ECO:0007669"/>
    <property type="project" value="UniProtKB-KW"/>
</dbReference>
<keyword evidence="1" id="KW-1133">Transmembrane helix</keyword>
<keyword evidence="2" id="KW-0131">Cell cycle</keyword>
<dbReference type="GO" id="GO:0016020">
    <property type="term" value="C:membrane"/>
    <property type="evidence" value="ECO:0007669"/>
    <property type="project" value="InterPro"/>
</dbReference>
<keyword evidence="1" id="KW-0472">Membrane</keyword>
<protein>
    <submittedName>
        <fullName evidence="2">Cell division integral membrane protein, YggT and half-length relatives</fullName>
    </submittedName>
</protein>
<organism evidence="2">
    <name type="scientific">hydrothermal vent metagenome</name>
    <dbReference type="NCBI Taxonomy" id="652676"/>
    <lineage>
        <taxon>unclassified sequences</taxon>
        <taxon>metagenomes</taxon>
        <taxon>ecological metagenomes</taxon>
    </lineage>
</organism>
<feature type="transmembrane region" description="Helical" evidence="1">
    <location>
        <begin position="60"/>
        <end position="85"/>
    </location>
</feature>
<evidence type="ECO:0000313" key="2">
    <source>
        <dbReference type="EMBL" id="VAX04430.1"/>
    </source>
</evidence>
<feature type="transmembrane region" description="Helical" evidence="1">
    <location>
        <begin position="12"/>
        <end position="34"/>
    </location>
</feature>
<evidence type="ECO:0000256" key="1">
    <source>
        <dbReference type="SAM" id="Phobius"/>
    </source>
</evidence>
<dbReference type="PANTHER" id="PTHR33219">
    <property type="entry name" value="YLMG HOMOLOG PROTEIN 2, CHLOROPLASTIC"/>
    <property type="match status" value="1"/>
</dbReference>
<keyword evidence="2" id="KW-0132">Cell division</keyword>
<dbReference type="EMBL" id="UOFU01000381">
    <property type="protein sequence ID" value="VAX04430.1"/>
    <property type="molecule type" value="Genomic_DNA"/>
</dbReference>
<name>A0A3B1B2A8_9ZZZZ</name>
<dbReference type="AlphaFoldDB" id="A0A3B1B2A8"/>
<sequence>MGGSYAGNAGTFLIQTLFGLYAGAVMLRFLLAVVRADFYNPVSQFLVKVTNPPLLPLRRIIPGIMGIDMASIVLLIALQATQLLLIAAVQGFGIQPLGLLVLTLAGLLSLLFTIYFFTILIQVILSWVSPGNYNPAVALIHSLNEPLLGRARRILPPISGFDLSPILVLIGLQLLEILLVAPIQDLGRGLITG</sequence>
<feature type="transmembrane region" description="Helical" evidence="1">
    <location>
        <begin position="97"/>
        <end position="125"/>
    </location>
</feature>
<reference evidence="2" key="1">
    <citation type="submission" date="2018-06" db="EMBL/GenBank/DDBJ databases">
        <authorList>
            <person name="Zhirakovskaya E."/>
        </authorList>
    </citation>
    <scope>NUCLEOTIDE SEQUENCE</scope>
</reference>
<gene>
    <name evidence="2" type="ORF">MNBD_GAMMA20-1302</name>
</gene>
<dbReference type="InterPro" id="IPR003425">
    <property type="entry name" value="CCB3/YggT"/>
</dbReference>
<dbReference type="Pfam" id="PF02325">
    <property type="entry name" value="CCB3_YggT"/>
    <property type="match status" value="2"/>
</dbReference>
<proteinExistence type="predicted"/>